<comment type="function">
    <text evidence="3">Specifically catalyzes the cleavage of the D-lactyl ether substituent of MurNAc 6-phosphate, producing GlcNAc 6-phosphate and D-lactate.</text>
</comment>
<keyword evidence="2 3" id="KW-0119">Carbohydrate metabolism</keyword>
<dbReference type="PROSITE" id="PS51464">
    <property type="entry name" value="SIS"/>
    <property type="match status" value="1"/>
</dbReference>
<gene>
    <name evidence="3 5" type="primary">murQ</name>
    <name evidence="5" type="ORF">GC098_02780</name>
</gene>
<sequence length="304" mass="32691">MKIDLSTLATEQRNQNSMNLDQMSVQEILKIINTEDKKIAEAVESVLPDIELAVGQIVKAFKQGGRLFYVGAGTSGRLGVLDAAECVPTYRTPPEMIQAVIAGGHSAMTRAAEGIEDDEEQAVQELKDRNLSNLDVVIGIAASGRTPYAIGALKYARNVGAYTVALSCNHDAIISQFADCKIEVIVGPEVVSGSTRMKSATAHKMILTMMSTASMVQLGKIYENLMVDVQASNKKLIERAKSMVIDITGSSYEKAEEVLVQTGFEVKIAIVMMEANVSLDQAKAALEQSAGHVRLAIEQVKSGL</sequence>
<comment type="pathway">
    <text evidence="3">Amino-sugar metabolism; N-acetylmuramate degradation.</text>
</comment>
<feature type="domain" description="SIS" evidence="4">
    <location>
        <begin position="57"/>
        <end position="220"/>
    </location>
</feature>
<evidence type="ECO:0000256" key="3">
    <source>
        <dbReference type="HAMAP-Rule" id="MF_00068"/>
    </source>
</evidence>
<name>A0ABX1XR91_9BACL</name>
<comment type="similarity">
    <text evidence="3">Belongs to the GCKR-like family. MurNAc-6-P etherase subfamily.</text>
</comment>
<dbReference type="Pfam" id="PF22645">
    <property type="entry name" value="GKRP_SIS_N"/>
    <property type="match status" value="1"/>
</dbReference>
<comment type="caution">
    <text evidence="5">The sequence shown here is derived from an EMBL/GenBank/DDBJ whole genome shotgun (WGS) entry which is preliminary data.</text>
</comment>
<feature type="active site" evidence="3">
    <location>
        <position position="116"/>
    </location>
</feature>
<dbReference type="SUPFAM" id="SSF53697">
    <property type="entry name" value="SIS domain"/>
    <property type="match status" value="1"/>
</dbReference>
<dbReference type="PROSITE" id="PS01272">
    <property type="entry name" value="GCKR"/>
    <property type="match status" value="1"/>
</dbReference>
<comment type="catalytic activity">
    <reaction evidence="3">
        <text>N-acetyl-D-muramate 6-phosphate + H2O = N-acetyl-D-glucosamine 6-phosphate + (R)-lactate</text>
        <dbReference type="Rhea" id="RHEA:26410"/>
        <dbReference type="ChEBI" id="CHEBI:15377"/>
        <dbReference type="ChEBI" id="CHEBI:16004"/>
        <dbReference type="ChEBI" id="CHEBI:57513"/>
        <dbReference type="ChEBI" id="CHEBI:58722"/>
        <dbReference type="EC" id="4.2.1.126"/>
    </reaction>
</comment>
<evidence type="ECO:0000256" key="2">
    <source>
        <dbReference type="ARBA" id="ARBA00023277"/>
    </source>
</evidence>
<feature type="active site" description="Proton donor" evidence="3">
    <location>
        <position position="85"/>
    </location>
</feature>
<dbReference type="NCBIfam" id="NF009222">
    <property type="entry name" value="PRK12570.1"/>
    <property type="match status" value="1"/>
</dbReference>
<accession>A0ABX1XR91</accession>
<protein>
    <recommendedName>
        <fullName evidence="3">N-acetylmuramic acid 6-phosphate etherase</fullName>
        <shortName evidence="3">MurNAc-6-P etherase</shortName>
        <ecNumber evidence="3">4.2.1.126</ecNumber>
    </recommendedName>
    <alternativeName>
        <fullName evidence="3">N-acetylmuramic acid 6-phosphate hydrolase</fullName>
    </alternativeName>
    <alternativeName>
        <fullName evidence="3">N-acetylmuramic acid 6-phosphate lyase</fullName>
    </alternativeName>
</protein>
<dbReference type="RefSeq" id="WP_171640779.1">
    <property type="nucleotide sequence ID" value="NZ_WHOA01000019.1"/>
</dbReference>
<dbReference type="Pfam" id="PF20741">
    <property type="entry name" value="GKRP-like_C"/>
    <property type="match status" value="1"/>
</dbReference>
<evidence type="ECO:0000256" key="1">
    <source>
        <dbReference type="ARBA" id="ARBA00023239"/>
    </source>
</evidence>
<comment type="subunit">
    <text evidence="3">Homodimer.</text>
</comment>
<organism evidence="5 6">
    <name type="scientific">Paenibacillus phytorum</name>
    <dbReference type="NCBI Taxonomy" id="2654977"/>
    <lineage>
        <taxon>Bacteria</taxon>
        <taxon>Bacillati</taxon>
        <taxon>Bacillota</taxon>
        <taxon>Bacilli</taxon>
        <taxon>Bacillales</taxon>
        <taxon>Paenibacillaceae</taxon>
        <taxon>Paenibacillus</taxon>
    </lineage>
</organism>
<dbReference type="InterPro" id="IPR001347">
    <property type="entry name" value="SIS_dom"/>
</dbReference>
<dbReference type="EC" id="4.2.1.126" evidence="3"/>
<dbReference type="NCBIfam" id="TIGR00274">
    <property type="entry name" value="N-acetylmuramic acid 6-phosphate etherase"/>
    <property type="match status" value="1"/>
</dbReference>
<dbReference type="Gene3D" id="3.40.50.10490">
    <property type="entry name" value="Glucose-6-phosphate isomerase like protein, domain 1"/>
    <property type="match status" value="1"/>
</dbReference>
<keyword evidence="1 3" id="KW-0456">Lyase</keyword>
<comment type="miscellaneous">
    <text evidence="3">A lyase-type mechanism (elimination/hydration) is suggested for the cleavage of the lactyl ether bond of MurNAc 6-phosphate, with the formation of an alpha,beta-unsaturated aldehyde intermediate with (E)-stereochemistry, followed by the syn addition of water to give product.</text>
</comment>
<dbReference type="PANTHER" id="PTHR10088:SF4">
    <property type="entry name" value="GLUCOKINASE REGULATORY PROTEIN"/>
    <property type="match status" value="1"/>
</dbReference>
<dbReference type="InterPro" id="IPR005486">
    <property type="entry name" value="Glucokinase_regulatory_CS"/>
</dbReference>
<reference evidence="5 6" key="1">
    <citation type="submission" date="2019-10" db="EMBL/GenBank/DDBJ databases">
        <title>Description of Paenibacillus terrestris sp. nov.</title>
        <authorList>
            <person name="Carlier A."/>
            <person name="Qi S."/>
        </authorList>
    </citation>
    <scope>NUCLEOTIDE SEQUENCE [LARGE SCALE GENOMIC DNA]</scope>
    <source>
        <strain evidence="5 6">LMG 31458</strain>
    </source>
</reference>
<dbReference type="PANTHER" id="PTHR10088">
    <property type="entry name" value="GLUCOKINASE REGULATORY PROTEIN"/>
    <property type="match status" value="1"/>
</dbReference>
<dbReference type="Gene3D" id="1.10.8.1080">
    <property type="match status" value="1"/>
</dbReference>
<dbReference type="Proteomes" id="UP000616779">
    <property type="component" value="Unassembled WGS sequence"/>
</dbReference>
<dbReference type="CDD" id="cd05007">
    <property type="entry name" value="SIS_Etherase"/>
    <property type="match status" value="1"/>
</dbReference>
<evidence type="ECO:0000313" key="6">
    <source>
        <dbReference type="Proteomes" id="UP000616779"/>
    </source>
</evidence>
<evidence type="ECO:0000259" key="4">
    <source>
        <dbReference type="PROSITE" id="PS51464"/>
    </source>
</evidence>
<proteinExistence type="inferred from homology"/>
<dbReference type="GO" id="GO:0016829">
    <property type="term" value="F:lyase activity"/>
    <property type="evidence" value="ECO:0007669"/>
    <property type="project" value="UniProtKB-KW"/>
</dbReference>
<dbReference type="NCBIfam" id="NF003915">
    <property type="entry name" value="PRK05441.1"/>
    <property type="match status" value="1"/>
</dbReference>
<dbReference type="InterPro" id="IPR046348">
    <property type="entry name" value="SIS_dom_sf"/>
</dbReference>
<dbReference type="HAMAP" id="MF_00068">
    <property type="entry name" value="MurQ"/>
    <property type="match status" value="1"/>
</dbReference>
<dbReference type="InterPro" id="IPR005488">
    <property type="entry name" value="Etherase_MurQ"/>
</dbReference>
<dbReference type="InterPro" id="IPR040190">
    <property type="entry name" value="MURQ/GCKR"/>
</dbReference>
<keyword evidence="6" id="KW-1185">Reference proteome</keyword>
<dbReference type="EMBL" id="WHOA01000019">
    <property type="protein sequence ID" value="NOU70370.1"/>
    <property type="molecule type" value="Genomic_DNA"/>
</dbReference>
<evidence type="ECO:0000313" key="5">
    <source>
        <dbReference type="EMBL" id="NOU70370.1"/>
    </source>
</evidence>